<proteinExistence type="predicted"/>
<reference evidence="2" key="1">
    <citation type="submission" date="2022-04" db="EMBL/GenBank/DDBJ databases">
        <title>Corynebacterium kalidii LD5P10.</title>
        <authorList>
            <person name="Sun J.Q."/>
        </authorList>
    </citation>
    <scope>NUCLEOTIDE SEQUENCE</scope>
    <source>
        <strain evidence="2">LD5P10</strain>
    </source>
</reference>
<gene>
    <name evidence="2" type="ORF">MUN33_02390</name>
</gene>
<comment type="caution">
    <text evidence="2">The sequence shown here is derived from an EMBL/GenBank/DDBJ whole genome shotgun (WGS) entry which is preliminary data.</text>
</comment>
<protein>
    <recommendedName>
        <fullName evidence="4">Tetratricopeptide repeat protein</fullName>
    </recommendedName>
</protein>
<evidence type="ECO:0000313" key="3">
    <source>
        <dbReference type="Proteomes" id="UP001139207"/>
    </source>
</evidence>
<dbReference type="Proteomes" id="UP001139207">
    <property type="component" value="Unassembled WGS sequence"/>
</dbReference>
<organism evidence="2 3">
    <name type="scientific">Corynebacterium kalidii</name>
    <dbReference type="NCBI Taxonomy" id="2931982"/>
    <lineage>
        <taxon>Bacteria</taxon>
        <taxon>Bacillati</taxon>
        <taxon>Actinomycetota</taxon>
        <taxon>Actinomycetes</taxon>
        <taxon>Mycobacteriales</taxon>
        <taxon>Corynebacteriaceae</taxon>
        <taxon>Corynebacterium</taxon>
    </lineage>
</organism>
<feature type="region of interest" description="Disordered" evidence="1">
    <location>
        <begin position="498"/>
        <end position="518"/>
    </location>
</feature>
<evidence type="ECO:0000256" key="1">
    <source>
        <dbReference type="SAM" id="MobiDB-lite"/>
    </source>
</evidence>
<name>A0A9X1WJP1_9CORY</name>
<evidence type="ECO:0008006" key="4">
    <source>
        <dbReference type="Google" id="ProtNLM"/>
    </source>
</evidence>
<feature type="region of interest" description="Disordered" evidence="1">
    <location>
        <begin position="536"/>
        <end position="557"/>
    </location>
</feature>
<evidence type="ECO:0000313" key="2">
    <source>
        <dbReference type="EMBL" id="MCJ7857567.1"/>
    </source>
</evidence>
<dbReference type="AlphaFoldDB" id="A0A9X1WJP1"/>
<keyword evidence="3" id="KW-1185">Reference proteome</keyword>
<dbReference type="EMBL" id="JALIEA010000010">
    <property type="protein sequence ID" value="MCJ7857567.1"/>
    <property type="molecule type" value="Genomic_DNA"/>
</dbReference>
<accession>A0A9X1WJP1</accession>
<dbReference type="RefSeq" id="WP_244803313.1">
    <property type="nucleotide sequence ID" value="NZ_JALIEA010000010.1"/>
</dbReference>
<sequence length="1023" mass="108628">MGRVGDTQDVAWVAQEWDSLRGRRSRGEISEESYLRRCEELPDCLGTSREDEELAYRIDLLRCLEGESLDRPDTVDLLPGLWEKHREDPHRFPAHPDAGRNGAEGDLPNIFDLLWQEIVLGAAQRPDIALADLEALGETAAGALESLGRSTTDIAETRVRVLLALGRLDEAQGILDDLPEPSLPEEMTWAQAHRFQRDLDVRGMVALQRGDLETVAGIVEAMENAPEAHVQPTVMLAESLIPLSGVVDPEVTAARAAFVADRAVGSPELSDALLQVAELLAVTGRTSLALGLLDRMLPVMALHRRAPAEDVHLLEGLHTVLDAAARAGAGEVRPLFAGLPAVADWLALAGEQAGGGTVAGLARWTGERARSAAAALDLRNGNDVETRVGLGLHRAPAGAPTAPVAPAPESHALSVTPAMPSSLPSWVEDAWLTLPREVADWRGEVSGTASPEIPVAGPVDLTALDPADTVAALMMYSMLGLSEAVGVTVDRLAVISAGSAGPGTQDGPQDGPGGEPLGALVGELLRRYETQDEGGFYDEADEADRSEGSGTGAGGPVLDELDELLRERQRAQDEAEDTGADPVTILANRVETVVGFWQGSGPLVRRVIEQDVLMGGVYPDKESLRLALRGVRQVTRFVPRSIPEVGSALLAGIVELAADDPGTDALVAQVAHYVAGVALSLPSPPAGPVAMLGDEEVPGLLDELLSLGVALSGHGAFHESLAVYDRCLALVNAGTDEPAGAAMAESDSALMRVHLMAARGETLGKLGNHRAAAGAFAEAADNARFREQWEAAAEYQVTCVSALLDDRDFPRAAFVLDGLDDIEGLDWQRFPHAAFRREAEATRLATALVGDAFAEDWPGQVDRFKEAYRRFHVAASTLEAELPSEELALRAAGDLVDHVLSVNRGLVHTDRVAEALELTAWAAGVAKKAEEAFVRAGVGPVPGTAVESARLEALTEEALLLHVLGRDDEALLIFESVVQQARRVDADWLIAAVTRRLDAAARHGVDPGVRDRYAGLLREISGV</sequence>